<dbReference type="PROSITE" id="PS50850">
    <property type="entry name" value="MFS"/>
    <property type="match status" value="1"/>
</dbReference>
<evidence type="ECO:0000256" key="2">
    <source>
        <dbReference type="ARBA" id="ARBA00022692"/>
    </source>
</evidence>
<proteinExistence type="predicted"/>
<dbReference type="EMBL" id="JAVDQF010000001">
    <property type="protein sequence ID" value="MDR6269959.1"/>
    <property type="molecule type" value="Genomic_DNA"/>
</dbReference>
<feature type="transmembrane region" description="Helical" evidence="5">
    <location>
        <begin position="220"/>
        <end position="239"/>
    </location>
</feature>
<dbReference type="InterPro" id="IPR020846">
    <property type="entry name" value="MFS_dom"/>
</dbReference>
<dbReference type="PANTHER" id="PTHR23501">
    <property type="entry name" value="MAJOR FACILITATOR SUPERFAMILY"/>
    <property type="match status" value="1"/>
</dbReference>
<evidence type="ECO:0000256" key="1">
    <source>
        <dbReference type="ARBA" id="ARBA00004651"/>
    </source>
</evidence>
<comment type="subcellular location">
    <subcellularLocation>
        <location evidence="1">Cell membrane</location>
        <topology evidence="1">Multi-pass membrane protein</topology>
    </subcellularLocation>
</comment>
<feature type="transmembrane region" description="Helical" evidence="5">
    <location>
        <begin position="325"/>
        <end position="343"/>
    </location>
</feature>
<accession>A0ABU1JC18</accession>
<dbReference type="InterPro" id="IPR011701">
    <property type="entry name" value="MFS"/>
</dbReference>
<evidence type="ECO:0000259" key="6">
    <source>
        <dbReference type="PROSITE" id="PS50850"/>
    </source>
</evidence>
<dbReference type="Proteomes" id="UP001185069">
    <property type="component" value="Unassembled WGS sequence"/>
</dbReference>
<evidence type="ECO:0000313" key="7">
    <source>
        <dbReference type="EMBL" id="MDR6269959.1"/>
    </source>
</evidence>
<feature type="transmembrane region" description="Helical" evidence="5">
    <location>
        <begin position="94"/>
        <end position="112"/>
    </location>
</feature>
<organism evidence="7 8">
    <name type="scientific">Arthrobacter russicus</name>
    <dbReference type="NCBI Taxonomy" id="172040"/>
    <lineage>
        <taxon>Bacteria</taxon>
        <taxon>Bacillati</taxon>
        <taxon>Actinomycetota</taxon>
        <taxon>Actinomycetes</taxon>
        <taxon>Micrococcales</taxon>
        <taxon>Micrococcaceae</taxon>
        <taxon>Arthrobacter</taxon>
    </lineage>
</organism>
<feature type="domain" description="Major facilitator superfamily (MFS) profile" evidence="6">
    <location>
        <begin position="29"/>
        <end position="545"/>
    </location>
</feature>
<feature type="transmembrane region" description="Helical" evidence="5">
    <location>
        <begin position="289"/>
        <end position="313"/>
    </location>
</feature>
<evidence type="ECO:0000256" key="5">
    <source>
        <dbReference type="SAM" id="Phobius"/>
    </source>
</evidence>
<dbReference type="Pfam" id="PF07690">
    <property type="entry name" value="MFS_1"/>
    <property type="match status" value="1"/>
</dbReference>
<protein>
    <submittedName>
        <fullName evidence="7">EmrB/QacA subfamily drug resistance transporter</fullName>
    </submittedName>
</protein>
<feature type="transmembrane region" description="Helical" evidence="5">
    <location>
        <begin position="522"/>
        <end position="541"/>
    </location>
</feature>
<feature type="transmembrane region" description="Helical" evidence="5">
    <location>
        <begin position="423"/>
        <end position="443"/>
    </location>
</feature>
<name>A0ABU1JC18_9MICC</name>
<dbReference type="Gene3D" id="1.20.1250.20">
    <property type="entry name" value="MFS general substrate transporter like domains"/>
    <property type="match status" value="1"/>
</dbReference>
<keyword evidence="8" id="KW-1185">Reference proteome</keyword>
<keyword evidence="2 5" id="KW-0812">Transmembrane</keyword>
<feature type="transmembrane region" description="Helical" evidence="5">
    <location>
        <begin position="124"/>
        <end position="144"/>
    </location>
</feature>
<feature type="transmembrane region" description="Helical" evidence="5">
    <location>
        <begin position="188"/>
        <end position="208"/>
    </location>
</feature>
<dbReference type="SUPFAM" id="SSF103473">
    <property type="entry name" value="MFS general substrate transporter"/>
    <property type="match status" value="1"/>
</dbReference>
<feature type="transmembrane region" description="Helical" evidence="5">
    <location>
        <begin position="21"/>
        <end position="41"/>
    </location>
</feature>
<feature type="transmembrane region" description="Helical" evidence="5">
    <location>
        <begin position="245"/>
        <end position="268"/>
    </location>
</feature>
<reference evidence="7 8" key="1">
    <citation type="submission" date="2023-07" db="EMBL/GenBank/DDBJ databases">
        <title>Sequencing the genomes of 1000 actinobacteria strains.</title>
        <authorList>
            <person name="Klenk H.-P."/>
        </authorList>
    </citation>
    <scope>NUCLEOTIDE SEQUENCE [LARGE SCALE GENOMIC DNA]</scope>
    <source>
        <strain evidence="7 8">DSM 14555</strain>
    </source>
</reference>
<keyword evidence="3 5" id="KW-1133">Transmembrane helix</keyword>
<keyword evidence="4 5" id="KW-0472">Membrane</keyword>
<comment type="caution">
    <text evidence="7">The sequence shown here is derived from an EMBL/GenBank/DDBJ whole genome shotgun (WGS) entry which is preliminary data.</text>
</comment>
<dbReference type="Gene3D" id="1.20.1720.10">
    <property type="entry name" value="Multidrug resistance protein D"/>
    <property type="match status" value="1"/>
</dbReference>
<feature type="transmembrane region" description="Helical" evidence="5">
    <location>
        <begin position="355"/>
        <end position="375"/>
    </location>
</feature>
<feature type="transmembrane region" description="Helical" evidence="5">
    <location>
        <begin position="156"/>
        <end position="176"/>
    </location>
</feature>
<evidence type="ECO:0000256" key="3">
    <source>
        <dbReference type="ARBA" id="ARBA00022989"/>
    </source>
</evidence>
<dbReference type="CDD" id="cd17502">
    <property type="entry name" value="MFS_Azr1_MDR_like"/>
    <property type="match status" value="1"/>
</dbReference>
<feature type="transmembrane region" description="Helical" evidence="5">
    <location>
        <begin position="61"/>
        <end position="82"/>
    </location>
</feature>
<dbReference type="InterPro" id="IPR036259">
    <property type="entry name" value="MFS_trans_sf"/>
</dbReference>
<sequence length="563" mass="59620">MSHTMTANNRNRRIPEPGQAYTHRQIMTVLVGLLLGMFLAALDQTIVSSSIYTISNDLNGLSLQAWATTAYLITSTVSTPLYGKLSDIFGRRPLYVIAISIFLIGSIYSGFVQSMGELAVARGIQGLGAGGLMSLGLAIIGDIVPLKDRGKYQGYFMSVFGISSVLGPVVGGFFAGSSQILWITGWRWVFLINVPIAIGALIVVWMFLHLPKKEGIRQKVDYWGAASITLALVPLLIVAEQGREWGWTSGAAFLCYALGAIGIIAFILAERMAGDAALIPLRFFKIPAFGVSALLNFIIGIGMFGAIAMLPMYLQLVAGLTPTEAGLLMITFTVGILIGSITSGQVISRTGTYRIFPIVGTFILGASALAMGLSLGVDTSLLVPGGIAIAFGLGLGFCMQPLTLSMQFAVPPKDMGVATSSATFFRSMGGTVGTAVFISMLFATAQDKIATLLADAMKNPSYAAMFKDPAIVGNPDNKGFLDFLQNAQNGGSSNLNDTSWLREANKALTEPIRNGFAQSIDVVMLSAAALVAVAFLVTFFLPKKKITDPKEAAAAKEEAVAAL</sequence>
<feature type="transmembrane region" description="Helical" evidence="5">
    <location>
        <begin position="381"/>
        <end position="402"/>
    </location>
</feature>
<evidence type="ECO:0000313" key="8">
    <source>
        <dbReference type="Proteomes" id="UP001185069"/>
    </source>
</evidence>
<gene>
    <name evidence="7" type="ORF">JOE69_002197</name>
</gene>
<evidence type="ECO:0000256" key="4">
    <source>
        <dbReference type="ARBA" id="ARBA00023136"/>
    </source>
</evidence>
<dbReference type="PANTHER" id="PTHR23501:SF197">
    <property type="entry name" value="COMD"/>
    <property type="match status" value="1"/>
</dbReference>